<evidence type="ECO:0000313" key="3">
    <source>
        <dbReference type="Proteomes" id="UP001463408"/>
    </source>
</evidence>
<dbReference type="Proteomes" id="UP001463408">
    <property type="component" value="Unassembled WGS sequence"/>
</dbReference>
<organism evidence="2 3">
    <name type="scientific">Pectobacterium polonicum</name>
    <dbReference type="NCBI Taxonomy" id="2485124"/>
    <lineage>
        <taxon>Bacteria</taxon>
        <taxon>Pseudomonadati</taxon>
        <taxon>Pseudomonadota</taxon>
        <taxon>Gammaproteobacteria</taxon>
        <taxon>Enterobacterales</taxon>
        <taxon>Pectobacteriaceae</taxon>
        <taxon>Pectobacterium</taxon>
    </lineage>
</organism>
<accession>A0ABV1P9J3</accession>
<gene>
    <name evidence="2" type="ORF">ABRQ07_09455</name>
</gene>
<comment type="caution">
    <text evidence="2">The sequence shown here is derived from an EMBL/GenBank/DDBJ whole genome shotgun (WGS) entry which is preliminary data.</text>
</comment>
<sequence>MSRLLINENPLQVLPGLACAIGLNEAIVLQQIHYWMKNSQHFHDGRLWVYNSVPDWQAQFPFWSDSTVKRALSSLEKQGLVFTGNYNDDSWDKTKWYSIDYQRVDALEANGKSVTDRSGQNDHIDDVKMPRPSGQDDLTPQVKMTSSLTENTTETTTEIIGESAEAVSPSLAAEKIDYQKILDVYHDILPEMAQVKILTDARKKTIRGFWKKFKFTSDRWEAYLRYISGNCRWMLEDRPNGRGGFWKRKNLDYLVTERCYVSVKEERANDQ</sequence>
<proteinExistence type="predicted"/>
<protein>
    <submittedName>
        <fullName evidence="2">Replication protein RepO</fullName>
    </submittedName>
</protein>
<name>A0ABV1P9J3_9GAMM</name>
<dbReference type="RefSeq" id="WP_336832209.1">
    <property type="nucleotide sequence ID" value="NZ_JBEHEF010000005.1"/>
</dbReference>
<evidence type="ECO:0000313" key="2">
    <source>
        <dbReference type="EMBL" id="MEQ9937837.1"/>
    </source>
</evidence>
<reference evidence="2 3" key="1">
    <citation type="submission" date="2024-06" db="EMBL/GenBank/DDBJ databases">
        <title>Pangenomics to understand the prophage dynamics in the radiating lineages of P. brasiliense.</title>
        <authorList>
            <person name="Pardeshi L.A."/>
            <person name="Van Duivenbode I."/>
            <person name="Jonkheer E.M."/>
            <person name="Pel M.J.C."/>
            <person name="Kupczok A."/>
            <person name="De Ridder D."/>
            <person name="Smit S."/>
            <person name="Van Der Lee T.J."/>
        </authorList>
    </citation>
    <scope>NUCLEOTIDE SEQUENCE [LARGE SCALE GENOMIC DNA]</scope>
    <source>
        <strain evidence="2 3">PD 8607</strain>
    </source>
</reference>
<keyword evidence="3" id="KW-1185">Reference proteome</keyword>
<feature type="region of interest" description="Disordered" evidence="1">
    <location>
        <begin position="112"/>
        <end position="141"/>
    </location>
</feature>
<dbReference type="EMBL" id="JBEHEF010000005">
    <property type="protein sequence ID" value="MEQ9937837.1"/>
    <property type="molecule type" value="Genomic_DNA"/>
</dbReference>
<evidence type="ECO:0000256" key="1">
    <source>
        <dbReference type="SAM" id="MobiDB-lite"/>
    </source>
</evidence>
<feature type="compositionally biased region" description="Basic and acidic residues" evidence="1">
    <location>
        <begin position="119"/>
        <end position="129"/>
    </location>
</feature>